<evidence type="ECO:0000313" key="2">
    <source>
        <dbReference type="EMBL" id="CAI6340371.1"/>
    </source>
</evidence>
<organism evidence="2 3">
    <name type="scientific">Periconia digitata</name>
    <dbReference type="NCBI Taxonomy" id="1303443"/>
    <lineage>
        <taxon>Eukaryota</taxon>
        <taxon>Fungi</taxon>
        <taxon>Dikarya</taxon>
        <taxon>Ascomycota</taxon>
        <taxon>Pezizomycotina</taxon>
        <taxon>Dothideomycetes</taxon>
        <taxon>Pleosporomycetidae</taxon>
        <taxon>Pleosporales</taxon>
        <taxon>Massarineae</taxon>
        <taxon>Periconiaceae</taxon>
        <taxon>Periconia</taxon>
    </lineage>
</organism>
<dbReference type="Proteomes" id="UP001152607">
    <property type="component" value="Unassembled WGS sequence"/>
</dbReference>
<dbReference type="EMBL" id="CAOQHR010000010">
    <property type="protein sequence ID" value="CAI6340371.1"/>
    <property type="molecule type" value="Genomic_DNA"/>
</dbReference>
<gene>
    <name evidence="2" type="ORF">PDIGIT_LOCUS13547</name>
</gene>
<evidence type="ECO:0000313" key="3">
    <source>
        <dbReference type="Proteomes" id="UP001152607"/>
    </source>
</evidence>
<accession>A0A9W4XW65</accession>
<keyword evidence="1" id="KW-0732">Signal</keyword>
<dbReference type="OrthoDB" id="5132737at2759"/>
<comment type="caution">
    <text evidence="2">The sequence shown here is derived from an EMBL/GenBank/DDBJ whole genome shotgun (WGS) entry which is preliminary data.</text>
</comment>
<keyword evidence="3" id="KW-1185">Reference proteome</keyword>
<sequence>MSSLPSIVILFIGVSIISGPVDSSQRDYHEPRQSARTQMLVNSRFMYSKKGFVSALKKKGMYMHSFHGAEEQGITESSKSICQTLLEEPQPLPTNTIFDDDICH</sequence>
<proteinExistence type="predicted"/>
<dbReference type="AlphaFoldDB" id="A0A9W4XW65"/>
<protein>
    <submittedName>
        <fullName evidence="2">Uncharacterized protein</fullName>
    </submittedName>
</protein>
<evidence type="ECO:0000256" key="1">
    <source>
        <dbReference type="SAM" id="SignalP"/>
    </source>
</evidence>
<feature type="signal peptide" evidence="1">
    <location>
        <begin position="1"/>
        <end position="23"/>
    </location>
</feature>
<name>A0A9W4XW65_9PLEO</name>
<reference evidence="2" key="1">
    <citation type="submission" date="2023-01" db="EMBL/GenBank/DDBJ databases">
        <authorList>
            <person name="Van Ghelder C."/>
            <person name="Rancurel C."/>
        </authorList>
    </citation>
    <scope>NUCLEOTIDE SEQUENCE</scope>
    <source>
        <strain evidence="2">CNCM I-4278</strain>
    </source>
</reference>
<feature type="chain" id="PRO_5040890737" evidence="1">
    <location>
        <begin position="24"/>
        <end position="104"/>
    </location>
</feature>